<dbReference type="EMBL" id="FNAE01000005">
    <property type="protein sequence ID" value="SDF04704.1"/>
    <property type="molecule type" value="Genomic_DNA"/>
</dbReference>
<evidence type="ECO:0000313" key="3">
    <source>
        <dbReference type="Proteomes" id="UP000182413"/>
    </source>
</evidence>
<name>A0A1G7HX02_9GAMM</name>
<reference evidence="1 4" key="2">
    <citation type="submission" date="2023-11" db="EMBL/GenBank/DDBJ databases">
        <title>MicrobeMod: A computational toolkit for identifying prokaryotic methylation and restriction-modification with nanopore sequencing.</title>
        <authorList>
            <person name="Crits-Christoph A."/>
            <person name="Kang S.C."/>
            <person name="Lee H."/>
            <person name="Ostrov N."/>
        </authorList>
    </citation>
    <scope>NUCLEOTIDE SEQUENCE [LARGE SCALE GENOMIC DNA]</scope>
    <source>
        <strain evidence="1 4">ATCC BAA-571</strain>
    </source>
</reference>
<dbReference type="Proteomes" id="UP001278050">
    <property type="component" value="Unassembled WGS sequence"/>
</dbReference>
<dbReference type="AlphaFoldDB" id="A0A1G7HX02"/>
<evidence type="ECO:0000313" key="1">
    <source>
        <dbReference type="EMBL" id="MDX5993636.1"/>
    </source>
</evidence>
<organism evidence="2 3">
    <name type="scientific">Ectopseudomonas alcaliphila</name>
    <dbReference type="NCBI Taxonomy" id="101564"/>
    <lineage>
        <taxon>Bacteria</taxon>
        <taxon>Pseudomonadati</taxon>
        <taxon>Pseudomonadota</taxon>
        <taxon>Gammaproteobacteria</taxon>
        <taxon>Pseudomonadales</taxon>
        <taxon>Pseudomonadaceae</taxon>
        <taxon>Ectopseudomonas</taxon>
    </lineage>
</organism>
<protein>
    <submittedName>
        <fullName evidence="2">Uncharacterized protein</fullName>
    </submittedName>
</protein>
<keyword evidence="4" id="KW-1185">Reference proteome</keyword>
<evidence type="ECO:0000313" key="2">
    <source>
        <dbReference type="EMBL" id="SDF04704.1"/>
    </source>
</evidence>
<dbReference type="EMBL" id="JAWXXP010000001">
    <property type="protein sequence ID" value="MDX5993636.1"/>
    <property type="molecule type" value="Genomic_DNA"/>
</dbReference>
<sequence length="203" mass="22404">MNKIPLKAQHLLVFVAVAVLFFAWGAWLMRSGEVHPLANLQQWRDTLLQPLAEDELTLREVQALAPGELWLAPRLDGARLFYRASLDGEEGGWLLEAELRLSLEQRDGLMAAQGLQAGGTELALGQSLVDQMAGFSIVSLNLRAPQALVSDRLAASLGQPRLTLELAEGQAWVYPQWGLTVHLQGDEVQLLHAVPRKAFRATR</sequence>
<accession>A0A1G7HX02</accession>
<dbReference type="Proteomes" id="UP000182413">
    <property type="component" value="Unassembled WGS sequence"/>
</dbReference>
<evidence type="ECO:0000313" key="4">
    <source>
        <dbReference type="Proteomes" id="UP001278050"/>
    </source>
</evidence>
<reference evidence="2 3" key="1">
    <citation type="submission" date="2016-10" db="EMBL/GenBank/DDBJ databases">
        <authorList>
            <person name="de Groot N.N."/>
        </authorList>
    </citation>
    <scope>NUCLEOTIDE SEQUENCE [LARGE SCALE GENOMIC DNA]</scope>
    <source>
        <strain evidence="2 3">JCM 10630</strain>
    </source>
</reference>
<dbReference type="RefSeq" id="WP_074680001.1">
    <property type="nucleotide sequence ID" value="NZ_CBCSET010000011.1"/>
</dbReference>
<dbReference type="OrthoDB" id="6849476at2"/>
<proteinExistence type="predicted"/>
<gene>
    <name evidence="2" type="ORF">SAMN05216575_105201</name>
    <name evidence="1" type="ORF">SIM71_16330</name>
</gene>